<keyword evidence="1" id="KW-0732">Signal</keyword>
<evidence type="ECO:0000313" key="3">
    <source>
        <dbReference type="Proteomes" id="UP000650994"/>
    </source>
</evidence>
<evidence type="ECO:0000256" key="1">
    <source>
        <dbReference type="SAM" id="SignalP"/>
    </source>
</evidence>
<dbReference type="RefSeq" id="WP_072928920.1">
    <property type="nucleotide sequence ID" value="NZ_BMFL01000022.1"/>
</dbReference>
<gene>
    <name evidence="2" type="ORF">GCM10010984_27790</name>
</gene>
<evidence type="ECO:0000313" key="2">
    <source>
        <dbReference type="EMBL" id="GGF09099.1"/>
    </source>
</evidence>
<reference evidence="3" key="1">
    <citation type="journal article" date="2019" name="Int. J. Syst. Evol. Microbiol.">
        <title>The Global Catalogue of Microorganisms (GCM) 10K type strain sequencing project: providing services to taxonomists for standard genome sequencing and annotation.</title>
        <authorList>
            <consortium name="The Broad Institute Genomics Platform"/>
            <consortium name="The Broad Institute Genome Sequencing Center for Infectious Disease"/>
            <person name="Wu L."/>
            <person name="Ma J."/>
        </authorList>
    </citation>
    <scope>NUCLEOTIDE SEQUENCE [LARGE SCALE GENOMIC DNA]</scope>
    <source>
        <strain evidence="3">CGMCC 1.12707</strain>
    </source>
</reference>
<feature type="signal peptide" evidence="1">
    <location>
        <begin position="1"/>
        <end position="26"/>
    </location>
</feature>
<evidence type="ECO:0008006" key="4">
    <source>
        <dbReference type="Google" id="ProtNLM"/>
    </source>
</evidence>
<feature type="chain" id="PRO_5046730202" description="DUF4374 domain-containing protein" evidence="1">
    <location>
        <begin position="27"/>
        <end position="455"/>
    </location>
</feature>
<sequence length="455" mass="49685">MKKHFMTTLKALFAFGIMTVSFTGCSDDDTPNAQVGEPGTENNRWITVAGSLQGSAAGSVAGDGNGGMVVYAISEEDAKNPEKEFSIFAEGFLVPSQRTSRVYTSTDGNTLYAIPYNGDNGGIFSRYKIGGGKNYSEEGARVNLTPYVTNAPRWGKLYDNDKTGVANNIAGVANKFDANNVYQYTRGTANTIAIDLQNPQIKTNQTFEIKLTPEEEIKGHYVFRMDSPTLNKAGDKLFIGTWMRKADPVTGNVNQATFDRLGSKTIVVDYPSLTNPKVITSTVSHGDTSGYRSLNSFLSDDGFVYQATSRDQSGGHILRIGQNNEYDNSYVFNLDTALGLKGVTVENWKYAGNGIAYLMYSHENATVSSLTNQPQSFLARVDFNSRTATQVNLPYDIDMYFFQHQGILVYGDNVYIPLSPIGKDGNIYVINRRSGVVTKGAKLKNVAGAQFVGAF</sequence>
<comment type="caution">
    <text evidence="2">The sequence shown here is derived from an EMBL/GenBank/DDBJ whole genome shotgun (WGS) entry which is preliminary data.</text>
</comment>
<name>A0ABQ1U308_9FLAO</name>
<dbReference type="Proteomes" id="UP000650994">
    <property type="component" value="Unassembled WGS sequence"/>
</dbReference>
<keyword evidence="3" id="KW-1185">Reference proteome</keyword>
<protein>
    <recommendedName>
        <fullName evidence="4">DUF4374 domain-containing protein</fullName>
    </recommendedName>
</protein>
<dbReference type="PROSITE" id="PS51257">
    <property type="entry name" value="PROKAR_LIPOPROTEIN"/>
    <property type="match status" value="1"/>
</dbReference>
<proteinExistence type="predicted"/>
<dbReference type="EMBL" id="BMFL01000022">
    <property type="protein sequence ID" value="GGF09099.1"/>
    <property type="molecule type" value="Genomic_DNA"/>
</dbReference>
<organism evidence="2 3">
    <name type="scientific">Chishuiella changwenlii</name>
    <dbReference type="NCBI Taxonomy" id="1434701"/>
    <lineage>
        <taxon>Bacteria</taxon>
        <taxon>Pseudomonadati</taxon>
        <taxon>Bacteroidota</taxon>
        <taxon>Flavobacteriia</taxon>
        <taxon>Flavobacteriales</taxon>
        <taxon>Weeksellaceae</taxon>
        <taxon>Chishuiella</taxon>
    </lineage>
</organism>
<accession>A0ABQ1U308</accession>